<dbReference type="AlphaFoldDB" id="A0A1H8RAW3"/>
<evidence type="ECO:0000259" key="1">
    <source>
        <dbReference type="Pfam" id="PF01261"/>
    </source>
</evidence>
<dbReference type="InterPro" id="IPR013022">
    <property type="entry name" value="Xyl_isomerase-like_TIM-brl"/>
</dbReference>
<dbReference type="InterPro" id="IPR050312">
    <property type="entry name" value="IolE/XylAMocC-like"/>
</dbReference>
<dbReference type="Proteomes" id="UP000199300">
    <property type="component" value="Unassembled WGS sequence"/>
</dbReference>
<proteinExistence type="predicted"/>
<evidence type="ECO:0000313" key="2">
    <source>
        <dbReference type="EMBL" id="SEO63540.1"/>
    </source>
</evidence>
<keyword evidence="2" id="KW-0413">Isomerase</keyword>
<dbReference type="Gene3D" id="3.20.20.150">
    <property type="entry name" value="Divalent-metal-dependent TIM barrel enzymes"/>
    <property type="match status" value="1"/>
</dbReference>
<organism evidence="2 3">
    <name type="scientific">Amphibacillus marinus</name>
    <dbReference type="NCBI Taxonomy" id="872970"/>
    <lineage>
        <taxon>Bacteria</taxon>
        <taxon>Bacillati</taxon>
        <taxon>Bacillota</taxon>
        <taxon>Bacilli</taxon>
        <taxon>Bacillales</taxon>
        <taxon>Bacillaceae</taxon>
        <taxon>Amphibacillus</taxon>
    </lineage>
</organism>
<dbReference type="OrthoDB" id="9815124at2"/>
<dbReference type="GO" id="GO:0016853">
    <property type="term" value="F:isomerase activity"/>
    <property type="evidence" value="ECO:0007669"/>
    <property type="project" value="UniProtKB-KW"/>
</dbReference>
<keyword evidence="3" id="KW-1185">Reference proteome</keyword>
<reference evidence="2 3" key="1">
    <citation type="submission" date="2016-10" db="EMBL/GenBank/DDBJ databases">
        <authorList>
            <person name="de Groot N.N."/>
        </authorList>
    </citation>
    <scope>NUCLEOTIDE SEQUENCE [LARGE SCALE GENOMIC DNA]</scope>
    <source>
        <strain evidence="2 3">CGMCC 1.10434</strain>
    </source>
</reference>
<name>A0A1H8RAW3_9BACI</name>
<feature type="domain" description="Xylose isomerase-like TIM barrel" evidence="1">
    <location>
        <begin position="22"/>
        <end position="241"/>
    </location>
</feature>
<dbReference type="Pfam" id="PF01261">
    <property type="entry name" value="AP_endonuc_2"/>
    <property type="match status" value="1"/>
</dbReference>
<dbReference type="PANTHER" id="PTHR12110">
    <property type="entry name" value="HYDROXYPYRUVATE ISOMERASE"/>
    <property type="match status" value="1"/>
</dbReference>
<dbReference type="SUPFAM" id="SSF51658">
    <property type="entry name" value="Xylose isomerase-like"/>
    <property type="match status" value="1"/>
</dbReference>
<gene>
    <name evidence="2" type="ORF">SAMN04488134_11020</name>
</gene>
<dbReference type="EMBL" id="FODJ01000010">
    <property type="protein sequence ID" value="SEO63540.1"/>
    <property type="molecule type" value="Genomic_DNA"/>
</dbReference>
<protein>
    <submittedName>
        <fullName evidence="2">Sugar phosphate isomerase/epimerase</fullName>
    </submittedName>
</protein>
<dbReference type="STRING" id="872970.SAMN04488134_11020"/>
<accession>A0A1H8RAW3</accession>
<dbReference type="PANTHER" id="PTHR12110:SF41">
    <property type="entry name" value="INOSOSE DEHYDRATASE"/>
    <property type="match status" value="1"/>
</dbReference>
<evidence type="ECO:0000313" key="3">
    <source>
        <dbReference type="Proteomes" id="UP000199300"/>
    </source>
</evidence>
<sequence>MSGTIGLCSVTFRDKEVTEILQLMRRAGIGVVEWGGDRHVPPDNQTWASEVQRLTKESGIRIASYGSYYRLGQSNSFKPILETALCLKAPSIRVWAGNVASNHTTYLERNLIVQDAIKVATYAAYYGITIHIEYHDHTLTDTAESAALLMKEINHPNVRLYWQPALNLTVEQKLASIQQTYQWLAHIHVFHWQASQIRKALKEGEAEWFKYLNALLGRDESRYFFLEFVKSDSVDQFLEDARTLKHWLLLATSKTRRKLDC</sequence>
<dbReference type="InterPro" id="IPR036237">
    <property type="entry name" value="Xyl_isomerase-like_sf"/>
</dbReference>
<dbReference type="RefSeq" id="WP_091499050.1">
    <property type="nucleotide sequence ID" value="NZ_FODJ01000010.1"/>
</dbReference>